<dbReference type="EMBL" id="JACHVP010000007">
    <property type="protein sequence ID" value="MBB2969394.1"/>
    <property type="molecule type" value="Genomic_DNA"/>
</dbReference>
<keyword evidence="1" id="KW-0812">Transmembrane</keyword>
<keyword evidence="3" id="KW-1185">Reference proteome</keyword>
<organism evidence="2 3">
    <name type="scientific">Leifsonia aquatica</name>
    <name type="common">Corynebacterium aquaticum</name>
    <dbReference type="NCBI Taxonomy" id="144185"/>
    <lineage>
        <taxon>Bacteria</taxon>
        <taxon>Bacillati</taxon>
        <taxon>Actinomycetota</taxon>
        <taxon>Actinomycetes</taxon>
        <taxon>Micrococcales</taxon>
        <taxon>Microbacteriaceae</taxon>
        <taxon>Leifsonia</taxon>
    </lineage>
</organism>
<keyword evidence="1" id="KW-0472">Membrane</keyword>
<comment type="caution">
    <text evidence="2">The sequence shown here is derived from an EMBL/GenBank/DDBJ whole genome shotgun (WGS) entry which is preliminary data.</text>
</comment>
<evidence type="ECO:0000313" key="3">
    <source>
        <dbReference type="Proteomes" id="UP000538196"/>
    </source>
</evidence>
<evidence type="ECO:0000256" key="1">
    <source>
        <dbReference type="SAM" id="Phobius"/>
    </source>
</evidence>
<gene>
    <name evidence="2" type="ORF">FHX33_004178</name>
</gene>
<proteinExistence type="predicted"/>
<name>A0A7W4V011_LEIAQ</name>
<reference evidence="2 3" key="1">
    <citation type="submission" date="2020-08" db="EMBL/GenBank/DDBJ databases">
        <title>Sequencing the genomes of 1000 actinobacteria strains.</title>
        <authorList>
            <person name="Klenk H.-P."/>
        </authorList>
    </citation>
    <scope>NUCLEOTIDE SEQUENCE [LARGE SCALE GENOMIC DNA]</scope>
    <source>
        <strain evidence="2 3">DSM 20146</strain>
    </source>
</reference>
<dbReference type="Proteomes" id="UP000538196">
    <property type="component" value="Unassembled WGS sequence"/>
</dbReference>
<sequence length="86" mass="8938">MTSRKRPRYAADRVAYVVLGALIALAILVPLFATPAIVCVGVINVVRHARTINDGRGAPSTIVLLVANGVLATVAMVVFIAMAGLP</sequence>
<dbReference type="AlphaFoldDB" id="A0A7W4V011"/>
<dbReference type="RefSeq" id="WP_021762088.1">
    <property type="nucleotide sequence ID" value="NZ_JACHVP010000007.1"/>
</dbReference>
<protein>
    <submittedName>
        <fullName evidence="2">Uncharacterized protein</fullName>
    </submittedName>
</protein>
<accession>A0A7W4V011</accession>
<keyword evidence="1" id="KW-1133">Transmembrane helix</keyword>
<feature type="transmembrane region" description="Helical" evidence="1">
    <location>
        <begin position="63"/>
        <end position="85"/>
    </location>
</feature>
<evidence type="ECO:0000313" key="2">
    <source>
        <dbReference type="EMBL" id="MBB2969394.1"/>
    </source>
</evidence>
<feature type="transmembrane region" description="Helical" evidence="1">
    <location>
        <begin position="14"/>
        <end position="43"/>
    </location>
</feature>